<evidence type="ECO:0000313" key="1">
    <source>
        <dbReference type="EMBL" id="TCT23856.1"/>
    </source>
</evidence>
<dbReference type="EMBL" id="SMAO01000001">
    <property type="protein sequence ID" value="TCT23856.1"/>
    <property type="molecule type" value="Genomic_DNA"/>
</dbReference>
<sequence>MDLVGFCIGNERQEFLVRIDSRPGVRWLFWACTPFLAKVYPSRRKAASVARQLDRSGLLVVPLYDLGDEWAVEWPEVAG</sequence>
<comment type="caution">
    <text evidence="1">The sequence shown here is derived from an EMBL/GenBank/DDBJ whole genome shotgun (WGS) entry which is preliminary data.</text>
</comment>
<dbReference type="AlphaFoldDB" id="A0A4R3N6U7"/>
<dbReference type="Proteomes" id="UP000295717">
    <property type="component" value="Unassembled WGS sequence"/>
</dbReference>
<dbReference type="OrthoDB" id="6935137at2"/>
<keyword evidence="2" id="KW-1185">Reference proteome</keyword>
<accession>A0A4R3N6U7</accession>
<reference evidence="1 2" key="1">
    <citation type="submission" date="2019-03" db="EMBL/GenBank/DDBJ databases">
        <title>Genomic Encyclopedia of Type Strains, Phase IV (KMG-IV): sequencing the most valuable type-strain genomes for metagenomic binning, comparative biology and taxonomic classification.</title>
        <authorList>
            <person name="Goeker M."/>
        </authorList>
    </citation>
    <scope>NUCLEOTIDE SEQUENCE [LARGE SCALE GENOMIC DNA]</scope>
    <source>
        <strain evidence="1 2">DSM 13587</strain>
    </source>
</reference>
<gene>
    <name evidence="1" type="ORF">EDC35_101170</name>
</gene>
<organism evidence="1 2">
    <name type="scientific">Thiobaca trueperi</name>
    <dbReference type="NCBI Taxonomy" id="127458"/>
    <lineage>
        <taxon>Bacteria</taxon>
        <taxon>Pseudomonadati</taxon>
        <taxon>Pseudomonadota</taxon>
        <taxon>Gammaproteobacteria</taxon>
        <taxon>Chromatiales</taxon>
        <taxon>Chromatiaceae</taxon>
        <taxon>Thiobaca</taxon>
    </lineage>
</organism>
<name>A0A4R3N6U7_9GAMM</name>
<proteinExistence type="predicted"/>
<evidence type="ECO:0000313" key="2">
    <source>
        <dbReference type="Proteomes" id="UP000295717"/>
    </source>
</evidence>
<dbReference type="RefSeq" id="WP_132974948.1">
    <property type="nucleotide sequence ID" value="NZ_SMAO01000001.1"/>
</dbReference>
<protein>
    <submittedName>
        <fullName evidence="1">Uncharacterized protein</fullName>
    </submittedName>
</protein>